<keyword evidence="2" id="KW-1185">Reference proteome</keyword>
<name>A0A1W1VIB8_PEPAS</name>
<dbReference type="STRING" id="573058.SAMN00017477_1959"/>
<dbReference type="InterPro" id="IPR024747">
    <property type="entry name" value="Pyridox_Oxase-rel"/>
</dbReference>
<proteinExistence type="predicted"/>
<accession>A0A1W1VIB8</accession>
<gene>
    <name evidence="1" type="ORF">SAMN00017477_1959</name>
</gene>
<organism evidence="1 2">
    <name type="scientific">Peptoniphilus asaccharolyticus DSM 20463</name>
    <dbReference type="NCBI Taxonomy" id="573058"/>
    <lineage>
        <taxon>Bacteria</taxon>
        <taxon>Bacillati</taxon>
        <taxon>Bacillota</taxon>
        <taxon>Tissierellia</taxon>
        <taxon>Tissierellales</taxon>
        <taxon>Peptoniphilaceae</taxon>
        <taxon>Peptoniphilus</taxon>
    </lineage>
</organism>
<reference evidence="2" key="1">
    <citation type="submission" date="2017-04" db="EMBL/GenBank/DDBJ databases">
        <authorList>
            <person name="Varghese N."/>
            <person name="Submissions S."/>
        </authorList>
    </citation>
    <scope>NUCLEOTIDE SEQUENCE [LARGE SCALE GENOMIC DNA]</scope>
    <source>
        <strain evidence="2">DSM 20463</strain>
    </source>
</reference>
<dbReference type="EMBL" id="FWWR01000017">
    <property type="protein sequence ID" value="SMB92694.1"/>
    <property type="molecule type" value="Genomic_DNA"/>
</dbReference>
<dbReference type="PANTHER" id="PTHR34071:SF2">
    <property type="entry name" value="FLAVIN-NUCLEOTIDE-BINDING PROTEIN"/>
    <property type="match status" value="1"/>
</dbReference>
<dbReference type="Proteomes" id="UP000192368">
    <property type="component" value="Unassembled WGS sequence"/>
</dbReference>
<dbReference type="OrthoDB" id="9794935at2"/>
<dbReference type="PANTHER" id="PTHR34071">
    <property type="entry name" value="5-NITROIMIDAZOLE ANTIBIOTICS RESISTANCE PROTEIN, NIMA-FAMILY-RELATED PROTEIN-RELATED"/>
    <property type="match status" value="1"/>
</dbReference>
<dbReference type="Gene3D" id="2.30.110.10">
    <property type="entry name" value="Electron Transport, Fmn-binding Protein, Chain A"/>
    <property type="match status" value="1"/>
</dbReference>
<sequence>MAIIKNLPLDAAYRIIDESEYGVLSVFDFSIHSVPFSFVRSDDNIYFASSKKGTKVDIFEREEMIKLVFVSRTNVADEYTLYEIKKEVDSGNISFLNQSVFTNEYESAIADGRLELLKDEEERVNALEDLYSKYYADKMQWFDLIKDGVLENSNIYKVKLTNVTAKEKYIEI</sequence>
<dbReference type="SUPFAM" id="SSF50475">
    <property type="entry name" value="FMN-binding split barrel"/>
    <property type="match status" value="1"/>
</dbReference>
<dbReference type="InterPro" id="IPR012349">
    <property type="entry name" value="Split_barrel_FMN-bd"/>
</dbReference>
<evidence type="ECO:0000313" key="2">
    <source>
        <dbReference type="Proteomes" id="UP000192368"/>
    </source>
</evidence>
<dbReference type="RefSeq" id="WP_084231474.1">
    <property type="nucleotide sequence ID" value="NZ_FWWR01000017.1"/>
</dbReference>
<protein>
    <submittedName>
        <fullName evidence="1">Pyridoxamine 5'-phosphate oxidase</fullName>
    </submittedName>
</protein>
<dbReference type="AlphaFoldDB" id="A0A1W1VIB8"/>
<dbReference type="Pfam" id="PF12900">
    <property type="entry name" value="Pyridox_ox_2"/>
    <property type="match status" value="1"/>
</dbReference>
<evidence type="ECO:0000313" key="1">
    <source>
        <dbReference type="EMBL" id="SMB92694.1"/>
    </source>
</evidence>